<dbReference type="Pfam" id="PF02595">
    <property type="entry name" value="Gly_kinase"/>
    <property type="match status" value="1"/>
</dbReference>
<dbReference type="GO" id="GO:0031388">
    <property type="term" value="P:organic acid phosphorylation"/>
    <property type="evidence" value="ECO:0007669"/>
    <property type="project" value="InterPro"/>
</dbReference>
<dbReference type="PIRSF" id="PIRSF006078">
    <property type="entry name" value="GlxK"/>
    <property type="match status" value="1"/>
</dbReference>
<dbReference type="EC" id="2.7.1.31" evidence="4"/>
<evidence type="ECO:0000313" key="4">
    <source>
        <dbReference type="EMBL" id="KUG02453.1"/>
    </source>
</evidence>
<dbReference type="InterPro" id="IPR004381">
    <property type="entry name" value="Glycerate_kinase"/>
</dbReference>
<comment type="caution">
    <text evidence="4">The sequence shown here is derived from an EMBL/GenBank/DDBJ whole genome shotgun (WGS) entry which is preliminary data.</text>
</comment>
<dbReference type="InterPro" id="IPR018197">
    <property type="entry name" value="Glycerate_kinase_RE-like"/>
</dbReference>
<dbReference type="InterPro" id="IPR036129">
    <property type="entry name" value="Glycerate_kinase_sf"/>
</dbReference>
<sequence>MQRIIVAPDSFKESLSASQVTQSISEGIKKTLPAAQVIQVPLSDGGEGLTESLIAAAGGQFIYCPVTGPLGERIQARYGILNDQCTAIIEMAAASGLPLVPRGERNPLITTTRGTGDLIRAALDAGCKKLIIGIGGSATNDGGAGMAQALGVKLLDDRGREISPGAQGLLSLSKIEMSDIDPRLTQTEVLVACDVENPLYGLNGAAYVYGPQKGARLDMLPLLNQALINLADTIVSDLQIQVHDVPGAGAAGGLGAGLMAFIGGKLCSGIQLVFEILGFEAILAAGADLVITGEGSINGQSLYGKVPVGVARLAKNYDLPVLAIVGHIGPGADKVYEAGIDAIMAMAPGPISLEESISRAEELLTDATSRALRIMNLGK</sequence>
<dbReference type="PANTHER" id="PTHR21599">
    <property type="entry name" value="GLYCERATE KINASE"/>
    <property type="match status" value="1"/>
</dbReference>
<protein>
    <submittedName>
        <fullName evidence="4">Glycerate kinase</fullName>
        <ecNumber evidence="4">2.7.1.31</ecNumber>
    </submittedName>
</protein>
<dbReference type="PANTHER" id="PTHR21599:SF0">
    <property type="entry name" value="GLYCERATE KINASE"/>
    <property type="match status" value="1"/>
</dbReference>
<organism evidence="4">
    <name type="scientific">hydrocarbon metagenome</name>
    <dbReference type="NCBI Taxonomy" id="938273"/>
    <lineage>
        <taxon>unclassified sequences</taxon>
        <taxon>metagenomes</taxon>
        <taxon>ecological metagenomes</taxon>
    </lineage>
</organism>
<dbReference type="EMBL" id="LNQE01001918">
    <property type="protein sequence ID" value="KUG02453.1"/>
    <property type="molecule type" value="Genomic_DNA"/>
</dbReference>
<evidence type="ECO:0000256" key="1">
    <source>
        <dbReference type="ARBA" id="ARBA00006284"/>
    </source>
</evidence>
<dbReference type="AlphaFoldDB" id="A0A0W8E1G9"/>
<gene>
    <name evidence="4" type="ORF">ASZ90_020085</name>
</gene>
<proteinExistence type="inferred from homology"/>
<accession>A0A0W8E1G9</accession>
<dbReference type="Gene3D" id="3.40.50.10350">
    <property type="entry name" value="Glycerate kinase, domain 1"/>
    <property type="match status" value="1"/>
</dbReference>
<keyword evidence="3 4" id="KW-0418">Kinase</keyword>
<dbReference type="NCBIfam" id="TIGR00045">
    <property type="entry name" value="glycerate kinase"/>
    <property type="match status" value="1"/>
</dbReference>
<evidence type="ECO:0000256" key="3">
    <source>
        <dbReference type="ARBA" id="ARBA00022777"/>
    </source>
</evidence>
<dbReference type="GO" id="GO:0008887">
    <property type="term" value="F:glycerate kinase activity"/>
    <property type="evidence" value="ECO:0007669"/>
    <property type="project" value="UniProtKB-EC"/>
</dbReference>
<name>A0A0W8E1G9_9ZZZZ</name>
<dbReference type="InterPro" id="IPR018193">
    <property type="entry name" value="Glyc_kinase_flavodox-like_fold"/>
</dbReference>
<reference evidence="4" key="1">
    <citation type="journal article" date="2015" name="Proc. Natl. Acad. Sci. U.S.A.">
        <title>Networks of energetic and metabolic interactions define dynamics in microbial communities.</title>
        <authorList>
            <person name="Embree M."/>
            <person name="Liu J.K."/>
            <person name="Al-Bassam M.M."/>
            <person name="Zengler K."/>
        </authorList>
    </citation>
    <scope>NUCLEOTIDE SEQUENCE</scope>
</reference>
<dbReference type="Gene3D" id="3.90.1510.10">
    <property type="entry name" value="Glycerate kinase, domain 2"/>
    <property type="match status" value="1"/>
</dbReference>
<evidence type="ECO:0000256" key="2">
    <source>
        <dbReference type="ARBA" id="ARBA00022679"/>
    </source>
</evidence>
<comment type="similarity">
    <text evidence="1">Belongs to the glycerate kinase type-1 family.</text>
</comment>
<keyword evidence="2 4" id="KW-0808">Transferase</keyword>
<dbReference type="SUPFAM" id="SSF110738">
    <property type="entry name" value="Glycerate kinase I"/>
    <property type="match status" value="1"/>
</dbReference>